<comment type="caution">
    <text evidence="1">The sequence shown here is derived from an EMBL/GenBank/DDBJ whole genome shotgun (WGS) entry which is preliminary data.</text>
</comment>
<evidence type="ECO:0000313" key="2">
    <source>
        <dbReference type="Proteomes" id="UP000609346"/>
    </source>
</evidence>
<keyword evidence="2" id="KW-1185">Reference proteome</keyword>
<dbReference type="InterPro" id="IPR007263">
    <property type="entry name" value="DCC1-like"/>
</dbReference>
<reference evidence="1 2" key="1">
    <citation type="submission" date="2020-09" db="EMBL/GenBank/DDBJ databases">
        <title>Paenibacillus sp. strain PR3 16S rRNA gene Genome sequencing and assembly.</title>
        <authorList>
            <person name="Kim J."/>
        </authorList>
    </citation>
    <scope>NUCLEOTIDE SEQUENCE [LARGE SCALE GENOMIC DNA]</scope>
    <source>
        <strain evidence="1 2">PR3</strain>
    </source>
</reference>
<protein>
    <submittedName>
        <fullName evidence="1">DUF393 domain-containing protein</fullName>
    </submittedName>
</protein>
<dbReference type="Pfam" id="PF04134">
    <property type="entry name" value="DCC1-like"/>
    <property type="match status" value="1"/>
</dbReference>
<dbReference type="Proteomes" id="UP000609346">
    <property type="component" value="Unassembled WGS sequence"/>
</dbReference>
<dbReference type="EMBL" id="JACXZA010000001">
    <property type="protein sequence ID" value="MBD3918488.1"/>
    <property type="molecule type" value="Genomic_DNA"/>
</dbReference>
<organism evidence="1 2">
    <name type="scientific">Paenibacillus terricola</name>
    <dbReference type="NCBI Taxonomy" id="2763503"/>
    <lineage>
        <taxon>Bacteria</taxon>
        <taxon>Bacillati</taxon>
        <taxon>Bacillota</taxon>
        <taxon>Bacilli</taxon>
        <taxon>Bacillales</taxon>
        <taxon>Paenibacillaceae</taxon>
        <taxon>Paenibacillus</taxon>
    </lineage>
</organism>
<name>A0ABR8MR67_9BACL</name>
<proteinExistence type="predicted"/>
<dbReference type="PANTHER" id="PTHR33639:SF2">
    <property type="entry name" value="DUF393 DOMAIN-CONTAINING PROTEIN"/>
    <property type="match status" value="1"/>
</dbReference>
<sequence>MVTEPNQTQDRMPIILLVDGDCALCHGMTKFAVRRDKRQRFRIAALQSEIGSKLLAHAGMDAQKLDSLVLMEGGRVYTKSGAALRVFRRLGGLWPLLYAAIVLPAPIRDYGYSWIAKIRYRMFGQADICMLPTAAGRQRFIDDGEPLHHLIETKKHA</sequence>
<evidence type="ECO:0000313" key="1">
    <source>
        <dbReference type="EMBL" id="MBD3918488.1"/>
    </source>
</evidence>
<gene>
    <name evidence="1" type="ORF">H8B09_06955</name>
</gene>
<dbReference type="InterPro" id="IPR052927">
    <property type="entry name" value="DCC_oxidoreductase"/>
</dbReference>
<accession>A0ABR8MR67</accession>
<dbReference type="PANTHER" id="PTHR33639">
    <property type="entry name" value="THIOL-DISULFIDE OXIDOREDUCTASE DCC"/>
    <property type="match status" value="1"/>
</dbReference>
<dbReference type="RefSeq" id="WP_191202678.1">
    <property type="nucleotide sequence ID" value="NZ_JACXZA010000001.1"/>
</dbReference>